<dbReference type="AlphaFoldDB" id="A0A835GR15"/>
<gene>
    <name evidence="1" type="ORF">HW555_001056</name>
</gene>
<protein>
    <submittedName>
        <fullName evidence="1">Uncharacterized protein</fullName>
    </submittedName>
</protein>
<dbReference type="Proteomes" id="UP000648187">
    <property type="component" value="Unassembled WGS sequence"/>
</dbReference>
<dbReference type="EMBL" id="JACKWZ010000008">
    <property type="protein sequence ID" value="KAF9423501.1"/>
    <property type="molecule type" value="Genomic_DNA"/>
</dbReference>
<organism evidence="1 2">
    <name type="scientific">Spodoptera exigua</name>
    <name type="common">Beet armyworm</name>
    <name type="synonym">Noctua fulgens</name>
    <dbReference type="NCBI Taxonomy" id="7107"/>
    <lineage>
        <taxon>Eukaryota</taxon>
        <taxon>Metazoa</taxon>
        <taxon>Ecdysozoa</taxon>
        <taxon>Arthropoda</taxon>
        <taxon>Hexapoda</taxon>
        <taxon>Insecta</taxon>
        <taxon>Pterygota</taxon>
        <taxon>Neoptera</taxon>
        <taxon>Endopterygota</taxon>
        <taxon>Lepidoptera</taxon>
        <taxon>Glossata</taxon>
        <taxon>Ditrysia</taxon>
        <taxon>Noctuoidea</taxon>
        <taxon>Noctuidae</taxon>
        <taxon>Amphipyrinae</taxon>
        <taxon>Spodoptera</taxon>
    </lineage>
</organism>
<comment type="caution">
    <text evidence="1">The sequence shown here is derived from an EMBL/GenBank/DDBJ whole genome shotgun (WGS) entry which is preliminary data.</text>
</comment>
<sequence length="140" mass="16057">MSHFSKHGCFVWIIRNPTDYGDQLIMTTVTVALTKRIIFKAIPKKIQNKAVPAALYEFYCYNRTTFGHRYVLLTVMLRGLVTRHLLPFSHSRKLLAVSSRLYNKVLRILANIKPSQTRSDGVENLKPLRCMSSNPNTSCN</sequence>
<accession>A0A835GR15</accession>
<proteinExistence type="predicted"/>
<keyword evidence="2" id="KW-1185">Reference proteome</keyword>
<name>A0A835GR15_SPOEX</name>
<reference evidence="1" key="1">
    <citation type="submission" date="2020-08" db="EMBL/GenBank/DDBJ databases">
        <title>Spodoptera exigua strain:BAW_Kor-Di-RS1 Genome sequencing and assembly.</title>
        <authorList>
            <person name="Kim J."/>
            <person name="Nam H.Y."/>
            <person name="Kwon M."/>
            <person name="Choi J.H."/>
            <person name="Cho S.R."/>
            <person name="Kim G.-H."/>
        </authorList>
    </citation>
    <scope>NUCLEOTIDE SEQUENCE</scope>
    <source>
        <strain evidence="1">BAW_Kor-Di-RS1</strain>
        <tissue evidence="1">Whole-body</tissue>
    </source>
</reference>
<evidence type="ECO:0000313" key="2">
    <source>
        <dbReference type="Proteomes" id="UP000648187"/>
    </source>
</evidence>
<evidence type="ECO:0000313" key="1">
    <source>
        <dbReference type="EMBL" id="KAF9423501.1"/>
    </source>
</evidence>